<comment type="caution">
    <text evidence="1">The sequence shown here is derived from an EMBL/GenBank/DDBJ whole genome shotgun (WGS) entry which is preliminary data.</text>
</comment>
<name>A0AAV7VF97_PLEWA</name>
<dbReference type="AlphaFoldDB" id="A0AAV7VF97"/>
<sequence>MAFVFCPQGVPHTVTYEDYPQDGGDVRHSFASLVMGLEHHLPLHSIHLGVPDEIEDHSCDGLGRSRLHWPHLCDVLEHWQGLVLQDQRLPFDRQLPEAPESQLLLRLRQTFFP</sequence>
<accession>A0AAV7VF97</accession>
<gene>
    <name evidence="1" type="ORF">NDU88_002681</name>
</gene>
<dbReference type="Proteomes" id="UP001066276">
    <property type="component" value="Chromosome 2_1"/>
</dbReference>
<dbReference type="EMBL" id="JANPWB010000003">
    <property type="protein sequence ID" value="KAJ1198842.1"/>
    <property type="molecule type" value="Genomic_DNA"/>
</dbReference>
<keyword evidence="2" id="KW-1185">Reference proteome</keyword>
<protein>
    <submittedName>
        <fullName evidence="1">Uncharacterized protein</fullName>
    </submittedName>
</protein>
<organism evidence="1 2">
    <name type="scientific">Pleurodeles waltl</name>
    <name type="common">Iberian ribbed newt</name>
    <dbReference type="NCBI Taxonomy" id="8319"/>
    <lineage>
        <taxon>Eukaryota</taxon>
        <taxon>Metazoa</taxon>
        <taxon>Chordata</taxon>
        <taxon>Craniata</taxon>
        <taxon>Vertebrata</taxon>
        <taxon>Euteleostomi</taxon>
        <taxon>Amphibia</taxon>
        <taxon>Batrachia</taxon>
        <taxon>Caudata</taxon>
        <taxon>Salamandroidea</taxon>
        <taxon>Salamandridae</taxon>
        <taxon>Pleurodelinae</taxon>
        <taxon>Pleurodeles</taxon>
    </lineage>
</organism>
<evidence type="ECO:0000313" key="1">
    <source>
        <dbReference type="EMBL" id="KAJ1198842.1"/>
    </source>
</evidence>
<evidence type="ECO:0000313" key="2">
    <source>
        <dbReference type="Proteomes" id="UP001066276"/>
    </source>
</evidence>
<reference evidence="1" key="1">
    <citation type="journal article" date="2022" name="bioRxiv">
        <title>Sequencing and chromosome-scale assembly of the giantPleurodeles waltlgenome.</title>
        <authorList>
            <person name="Brown T."/>
            <person name="Elewa A."/>
            <person name="Iarovenko S."/>
            <person name="Subramanian E."/>
            <person name="Araus A.J."/>
            <person name="Petzold A."/>
            <person name="Susuki M."/>
            <person name="Suzuki K.-i.T."/>
            <person name="Hayashi T."/>
            <person name="Toyoda A."/>
            <person name="Oliveira C."/>
            <person name="Osipova E."/>
            <person name="Leigh N.D."/>
            <person name="Simon A."/>
            <person name="Yun M.H."/>
        </authorList>
    </citation>
    <scope>NUCLEOTIDE SEQUENCE</scope>
    <source>
        <strain evidence="1">20211129_DDA</strain>
        <tissue evidence="1">Liver</tissue>
    </source>
</reference>
<proteinExistence type="predicted"/>